<evidence type="ECO:0000313" key="4">
    <source>
        <dbReference type="EMBL" id="ODN69736.1"/>
    </source>
</evidence>
<organism evidence="4 5">
    <name type="scientific">Methylobrevis pamukkalensis</name>
    <dbReference type="NCBI Taxonomy" id="1439726"/>
    <lineage>
        <taxon>Bacteria</taxon>
        <taxon>Pseudomonadati</taxon>
        <taxon>Pseudomonadota</taxon>
        <taxon>Alphaproteobacteria</taxon>
        <taxon>Hyphomicrobiales</taxon>
        <taxon>Pleomorphomonadaceae</taxon>
        <taxon>Methylobrevis</taxon>
    </lineage>
</organism>
<dbReference type="EC" id="2.3.1.41" evidence="4"/>
<dbReference type="GO" id="GO:0031177">
    <property type="term" value="F:phosphopantetheine binding"/>
    <property type="evidence" value="ECO:0007669"/>
    <property type="project" value="InterPro"/>
</dbReference>
<comment type="caution">
    <text evidence="4">The sequence shown here is derived from an EMBL/GenBank/DDBJ whole genome shotgun (WGS) entry which is preliminary data.</text>
</comment>
<dbReference type="SUPFAM" id="SSF51735">
    <property type="entry name" value="NAD(P)-binding Rossmann-fold domains"/>
    <property type="match status" value="1"/>
</dbReference>
<dbReference type="AlphaFoldDB" id="A0A1E3H1R6"/>
<dbReference type="PROSITE" id="PS50075">
    <property type="entry name" value="CARRIER"/>
    <property type="match status" value="1"/>
</dbReference>
<keyword evidence="2" id="KW-0597">Phosphoprotein</keyword>
<feature type="domain" description="Carrier" evidence="3">
    <location>
        <begin position="309"/>
        <end position="386"/>
    </location>
</feature>
<dbReference type="InterPro" id="IPR020806">
    <property type="entry name" value="PKS_PP-bd"/>
</dbReference>
<proteinExistence type="predicted"/>
<protein>
    <submittedName>
        <fullName evidence="4">Phthiocerol synthesis polyketide synthase type I PpsC</fullName>
        <ecNumber evidence="4">2.3.1.41</ecNumber>
    </submittedName>
</protein>
<evidence type="ECO:0000256" key="2">
    <source>
        <dbReference type="ARBA" id="ARBA00022553"/>
    </source>
</evidence>
<dbReference type="InterPro" id="IPR050091">
    <property type="entry name" value="PKS_NRPS_Biosynth_Enz"/>
</dbReference>
<keyword evidence="4" id="KW-0012">Acyltransferase</keyword>
<dbReference type="PROSITE" id="PS00012">
    <property type="entry name" value="PHOSPHOPANTETHEINE"/>
    <property type="match status" value="1"/>
</dbReference>
<dbReference type="PANTHER" id="PTHR43775">
    <property type="entry name" value="FATTY ACID SYNTHASE"/>
    <property type="match status" value="1"/>
</dbReference>
<name>A0A1E3H1R6_9HYPH</name>
<evidence type="ECO:0000259" key="3">
    <source>
        <dbReference type="PROSITE" id="PS50075"/>
    </source>
</evidence>
<dbReference type="SMART" id="SM00822">
    <property type="entry name" value="PKS_KR"/>
    <property type="match status" value="1"/>
</dbReference>
<dbReference type="InterPro" id="IPR057326">
    <property type="entry name" value="KR_dom"/>
</dbReference>
<dbReference type="EMBL" id="MCRJ01000076">
    <property type="protein sequence ID" value="ODN69736.1"/>
    <property type="molecule type" value="Genomic_DNA"/>
</dbReference>
<dbReference type="InterPro" id="IPR036291">
    <property type="entry name" value="NAD(P)-bd_dom_sf"/>
</dbReference>
<dbReference type="Pfam" id="PF08659">
    <property type="entry name" value="KR"/>
    <property type="match status" value="1"/>
</dbReference>
<dbReference type="GO" id="GO:0004315">
    <property type="term" value="F:3-oxoacyl-[acyl-carrier-protein] synthase activity"/>
    <property type="evidence" value="ECO:0007669"/>
    <property type="project" value="UniProtKB-EC"/>
</dbReference>
<dbReference type="Proteomes" id="UP000094622">
    <property type="component" value="Unassembled WGS sequence"/>
</dbReference>
<evidence type="ECO:0000256" key="1">
    <source>
        <dbReference type="ARBA" id="ARBA00022450"/>
    </source>
</evidence>
<keyword evidence="4" id="KW-0808">Transferase</keyword>
<dbReference type="RefSeq" id="WP_169833580.1">
    <property type="nucleotide sequence ID" value="NZ_MCRJ01000076.1"/>
</dbReference>
<dbReference type="PATRIC" id="fig|1439726.3.peg.3095"/>
<sequence length="431" mass="45255">MQQSGHVGKILVRPPEIAAVSLRPATVIHADATYLLVGGLGGFGIETARFLVERGARHLALASRSGTVSDTARTAIDEMTAKGASVRVFAADVSTREGVDGLLAAIDAQMPLLRGLLHTAMVIDDALFQKLDRARITSVLAPKIAGAHHLDAATRGRPLDLFVLYSSATTLIGNPGQAAYVAANAYLEALARKRHAEGLPALAIAWGAIADAGYLARNADVSAMLSMRMGKQSLTARAALAGLSLALDAGLDDPVLAYARMNWGAAKRELPIMASPLASLVLRGGGDDASERSGDGEIGRLIGEMEPKEAIRMVISVLTGEISRILRLPTEEIEPGRPLTEIGMDSLMALELRMAAEQKLGVDIPLLSLANGATLGDIARKVVERAAGADSSVSQEAELVAGRHVDEDMDEDVAAAMTAIEARSGEFKRLI</sequence>
<dbReference type="InterPro" id="IPR013968">
    <property type="entry name" value="PKS_KR"/>
</dbReference>
<dbReference type="InterPro" id="IPR006162">
    <property type="entry name" value="Ppantetheine_attach_site"/>
</dbReference>
<dbReference type="InterPro" id="IPR009081">
    <property type="entry name" value="PP-bd_ACP"/>
</dbReference>
<dbReference type="SMART" id="SM00823">
    <property type="entry name" value="PKS_PP"/>
    <property type="match status" value="1"/>
</dbReference>
<dbReference type="GO" id="GO:0004312">
    <property type="term" value="F:fatty acid synthase activity"/>
    <property type="evidence" value="ECO:0007669"/>
    <property type="project" value="TreeGrafter"/>
</dbReference>
<keyword evidence="1" id="KW-0596">Phosphopantetheine</keyword>
<gene>
    <name evidence="4" type="primary">ppsC_2</name>
    <name evidence="4" type="ORF">A6302_02944</name>
</gene>
<keyword evidence="5" id="KW-1185">Reference proteome</keyword>
<evidence type="ECO:0000313" key="5">
    <source>
        <dbReference type="Proteomes" id="UP000094622"/>
    </source>
</evidence>
<reference evidence="4 5" key="1">
    <citation type="submission" date="2016-07" db="EMBL/GenBank/DDBJ databases">
        <title>Draft Genome Sequence of Methylobrevis pamukkalensis PK2.</title>
        <authorList>
            <person name="Vasilenko O.V."/>
            <person name="Doronina N.V."/>
            <person name="Shmareva M.N."/>
            <person name="Tarlachkov S.V."/>
            <person name="Mustakhimov I."/>
            <person name="Trotsenko Y.A."/>
        </authorList>
    </citation>
    <scope>NUCLEOTIDE SEQUENCE [LARGE SCALE GENOMIC DNA]</scope>
    <source>
        <strain evidence="4 5">PK2</strain>
    </source>
</reference>
<dbReference type="Pfam" id="PF00550">
    <property type="entry name" value="PP-binding"/>
    <property type="match status" value="1"/>
</dbReference>
<dbReference type="SUPFAM" id="SSF47336">
    <property type="entry name" value="ACP-like"/>
    <property type="match status" value="1"/>
</dbReference>
<dbReference type="InterPro" id="IPR036736">
    <property type="entry name" value="ACP-like_sf"/>
</dbReference>
<dbReference type="Gene3D" id="1.10.1200.10">
    <property type="entry name" value="ACP-like"/>
    <property type="match status" value="1"/>
</dbReference>
<dbReference type="PANTHER" id="PTHR43775:SF37">
    <property type="entry name" value="SI:DKEY-61P9.11"/>
    <property type="match status" value="1"/>
</dbReference>
<accession>A0A1E3H1R6</accession>
<dbReference type="GO" id="GO:0006633">
    <property type="term" value="P:fatty acid biosynthetic process"/>
    <property type="evidence" value="ECO:0007669"/>
    <property type="project" value="TreeGrafter"/>
</dbReference>
<dbReference type="Gene3D" id="3.40.50.720">
    <property type="entry name" value="NAD(P)-binding Rossmann-like Domain"/>
    <property type="match status" value="1"/>
</dbReference>